<feature type="transmembrane region" description="Helical" evidence="2">
    <location>
        <begin position="73"/>
        <end position="94"/>
    </location>
</feature>
<dbReference type="Proteomes" id="UP001597083">
    <property type="component" value="Unassembled WGS sequence"/>
</dbReference>
<keyword evidence="2" id="KW-0472">Membrane</keyword>
<protein>
    <recommendedName>
        <fullName evidence="5">Phospholipid carrier-dependent glycosyltransferase</fullName>
    </recommendedName>
</protein>
<feature type="transmembrane region" description="Helical" evidence="2">
    <location>
        <begin position="134"/>
        <end position="154"/>
    </location>
</feature>
<sequence>NQPLDVAQAVTRDLAKGFAPGRTTAPTDVPLERWRFQESYPWYNDPPTLLKEYGGGPPRWNESWTGFLRDYQVFGYTPGTLLAASLIAGLLGAVGVRLRRTPRAPGLQAACLLPSTAAIALLTLSAAFEFSWRYQLPSLVLLPVAGAFGVTALIGTRKAPTPTPEQPEDSEPSDSRSGRGEPEAAHVAARHAVRS</sequence>
<evidence type="ECO:0000313" key="3">
    <source>
        <dbReference type="EMBL" id="MFD0854414.1"/>
    </source>
</evidence>
<organism evidence="3 4">
    <name type="scientific">Actinomadura adrarensis</name>
    <dbReference type="NCBI Taxonomy" id="1819600"/>
    <lineage>
        <taxon>Bacteria</taxon>
        <taxon>Bacillati</taxon>
        <taxon>Actinomycetota</taxon>
        <taxon>Actinomycetes</taxon>
        <taxon>Streptosporangiales</taxon>
        <taxon>Thermomonosporaceae</taxon>
        <taxon>Actinomadura</taxon>
    </lineage>
</organism>
<feature type="transmembrane region" description="Helical" evidence="2">
    <location>
        <begin position="106"/>
        <end position="128"/>
    </location>
</feature>
<name>A0ABW3CIN9_9ACTN</name>
<feature type="region of interest" description="Disordered" evidence="1">
    <location>
        <begin position="156"/>
        <end position="195"/>
    </location>
</feature>
<feature type="compositionally biased region" description="Basic and acidic residues" evidence="1">
    <location>
        <begin position="173"/>
        <end position="184"/>
    </location>
</feature>
<comment type="caution">
    <text evidence="3">The sequence shown here is derived from an EMBL/GenBank/DDBJ whole genome shotgun (WGS) entry which is preliminary data.</text>
</comment>
<keyword evidence="4" id="KW-1185">Reference proteome</keyword>
<evidence type="ECO:0008006" key="5">
    <source>
        <dbReference type="Google" id="ProtNLM"/>
    </source>
</evidence>
<reference evidence="4" key="1">
    <citation type="journal article" date="2019" name="Int. J. Syst. Evol. Microbiol.">
        <title>The Global Catalogue of Microorganisms (GCM) 10K type strain sequencing project: providing services to taxonomists for standard genome sequencing and annotation.</title>
        <authorList>
            <consortium name="The Broad Institute Genomics Platform"/>
            <consortium name="The Broad Institute Genome Sequencing Center for Infectious Disease"/>
            <person name="Wu L."/>
            <person name="Ma J."/>
        </authorList>
    </citation>
    <scope>NUCLEOTIDE SEQUENCE [LARGE SCALE GENOMIC DNA]</scope>
    <source>
        <strain evidence="4">JCM 31696</strain>
    </source>
</reference>
<feature type="non-terminal residue" evidence="3">
    <location>
        <position position="1"/>
    </location>
</feature>
<accession>A0ABW3CIN9</accession>
<keyword evidence="2" id="KW-0812">Transmembrane</keyword>
<gene>
    <name evidence="3" type="ORF">ACFQ07_19415</name>
</gene>
<keyword evidence="2" id="KW-1133">Transmembrane helix</keyword>
<evidence type="ECO:0000313" key="4">
    <source>
        <dbReference type="Proteomes" id="UP001597083"/>
    </source>
</evidence>
<proteinExistence type="predicted"/>
<evidence type="ECO:0000256" key="2">
    <source>
        <dbReference type="SAM" id="Phobius"/>
    </source>
</evidence>
<evidence type="ECO:0000256" key="1">
    <source>
        <dbReference type="SAM" id="MobiDB-lite"/>
    </source>
</evidence>
<dbReference type="EMBL" id="JBHTIR010002922">
    <property type="protein sequence ID" value="MFD0854414.1"/>
    <property type="molecule type" value="Genomic_DNA"/>
</dbReference>